<feature type="region of interest" description="Disordered" evidence="6">
    <location>
        <begin position="934"/>
        <end position="1012"/>
    </location>
</feature>
<evidence type="ECO:0000256" key="6">
    <source>
        <dbReference type="SAM" id="MobiDB-lite"/>
    </source>
</evidence>
<organism evidence="7 8">
    <name type="scientific">Kalanchoe fedtschenkoi</name>
    <name type="common">Lavender scallops</name>
    <name type="synonym">South American air plant</name>
    <dbReference type="NCBI Taxonomy" id="63787"/>
    <lineage>
        <taxon>Eukaryota</taxon>
        <taxon>Viridiplantae</taxon>
        <taxon>Streptophyta</taxon>
        <taxon>Embryophyta</taxon>
        <taxon>Tracheophyta</taxon>
        <taxon>Spermatophyta</taxon>
        <taxon>Magnoliopsida</taxon>
        <taxon>eudicotyledons</taxon>
        <taxon>Gunneridae</taxon>
        <taxon>Pentapetalae</taxon>
        <taxon>Saxifragales</taxon>
        <taxon>Crassulaceae</taxon>
        <taxon>Kalanchoe</taxon>
    </lineage>
</organism>
<dbReference type="PANTHER" id="PTHR31908">
    <property type="entry name" value="PROTEIN CROWDED NUCLEI 4"/>
    <property type="match status" value="1"/>
</dbReference>
<feature type="coiled-coil region" evidence="5">
    <location>
        <begin position="519"/>
        <end position="553"/>
    </location>
</feature>
<reference evidence="7" key="1">
    <citation type="submission" date="2021-01" db="UniProtKB">
        <authorList>
            <consortium name="EnsemblPlants"/>
        </authorList>
    </citation>
    <scope>IDENTIFICATION</scope>
</reference>
<dbReference type="EnsemblPlants" id="Kaladp0087s0140.3.v1.1">
    <property type="protein sequence ID" value="Kaladp0087s0140.3.v1.1"/>
    <property type="gene ID" value="Kaladp0087s0140.v1.1"/>
</dbReference>
<evidence type="ECO:0000313" key="8">
    <source>
        <dbReference type="Proteomes" id="UP000594263"/>
    </source>
</evidence>
<evidence type="ECO:0000256" key="5">
    <source>
        <dbReference type="SAM" id="Coils"/>
    </source>
</evidence>
<feature type="region of interest" description="Disordered" evidence="6">
    <location>
        <begin position="856"/>
        <end position="914"/>
    </location>
</feature>
<evidence type="ECO:0008006" key="9">
    <source>
        <dbReference type="Google" id="ProtNLM"/>
    </source>
</evidence>
<dbReference type="Gramene" id="Kaladp0087s0140.1.v1.1">
    <property type="protein sequence ID" value="Kaladp0087s0140.1.v1.1"/>
    <property type="gene ID" value="Kaladp0087s0140.v1.1"/>
</dbReference>
<comment type="subcellular location">
    <subcellularLocation>
        <location evidence="3">Nucleus lamina</location>
    </subcellularLocation>
</comment>
<dbReference type="Proteomes" id="UP000594263">
    <property type="component" value="Unplaced"/>
</dbReference>
<dbReference type="OMA" id="QEAHEST"/>
<dbReference type="Gramene" id="Kaladp0087s0140.3.v1.1">
    <property type="protein sequence ID" value="Kaladp0087s0140.3.v1.1"/>
    <property type="gene ID" value="Kaladp0087s0140.v1.1"/>
</dbReference>
<proteinExistence type="inferred from homology"/>
<keyword evidence="2" id="KW-0539">Nucleus</keyword>
<accession>A0A7N0UUZ2</accession>
<feature type="coiled-coil region" evidence="5">
    <location>
        <begin position="339"/>
        <end position="483"/>
    </location>
</feature>
<dbReference type="GO" id="GO:0000785">
    <property type="term" value="C:chromatin"/>
    <property type="evidence" value="ECO:0007669"/>
    <property type="project" value="EnsemblPlants"/>
</dbReference>
<dbReference type="GO" id="GO:0005654">
    <property type="term" value="C:nucleoplasm"/>
    <property type="evidence" value="ECO:0007669"/>
    <property type="project" value="EnsemblPlants"/>
</dbReference>
<feature type="region of interest" description="Disordered" evidence="6">
    <location>
        <begin position="1"/>
        <end position="51"/>
    </location>
</feature>
<dbReference type="PANTHER" id="PTHR31908:SF11">
    <property type="entry name" value="PROTEIN CROWDED NUCLEI 1"/>
    <property type="match status" value="1"/>
</dbReference>
<feature type="region of interest" description="Disordered" evidence="6">
    <location>
        <begin position="1093"/>
        <end position="1152"/>
    </location>
</feature>
<dbReference type="GO" id="GO:0006997">
    <property type="term" value="P:nucleus organization"/>
    <property type="evidence" value="ECO:0007669"/>
    <property type="project" value="EnsemblPlants"/>
</dbReference>
<feature type="coiled-coil region" evidence="5">
    <location>
        <begin position="623"/>
        <end position="718"/>
    </location>
</feature>
<feature type="compositionally biased region" description="Basic residues" evidence="6">
    <location>
        <begin position="899"/>
        <end position="912"/>
    </location>
</feature>
<feature type="coiled-coil region" evidence="5">
    <location>
        <begin position="92"/>
        <end position="119"/>
    </location>
</feature>
<dbReference type="GO" id="GO:0005652">
    <property type="term" value="C:nuclear lamina"/>
    <property type="evidence" value="ECO:0007669"/>
    <property type="project" value="UniProtKB-SubCell"/>
</dbReference>
<evidence type="ECO:0000256" key="2">
    <source>
        <dbReference type="ARBA" id="ARBA00023242"/>
    </source>
</evidence>
<evidence type="ECO:0000256" key="4">
    <source>
        <dbReference type="ARBA" id="ARBA00024208"/>
    </source>
</evidence>
<protein>
    <recommendedName>
        <fullName evidence="9">Nuclear matrix constituent protein 1-like protein</fullName>
    </recommendedName>
</protein>
<dbReference type="GO" id="GO:0035861">
    <property type="term" value="C:site of double-strand break"/>
    <property type="evidence" value="ECO:0007669"/>
    <property type="project" value="EnsemblPlants"/>
</dbReference>
<evidence type="ECO:0000256" key="3">
    <source>
        <dbReference type="ARBA" id="ARBA00024186"/>
    </source>
</evidence>
<evidence type="ECO:0000256" key="1">
    <source>
        <dbReference type="ARBA" id="ARBA00023054"/>
    </source>
</evidence>
<dbReference type="AlphaFoldDB" id="A0A7N0UUZ2"/>
<sequence>MFTPQRKVWSGWLTPKSGDSQNKGNPSGSNAGYVDRGLSNGAPSEPMTPPFDSNKVGEILVGEERAPADVVARLDRELLEYQYNMGLLLIEKQEWSSKLEDLSQALVEAKDALKREQSAYFIAVSDVEKREENLRKALGVEKQCVHDLEKALHEMRSEYAEIKFTSDSKLAEANALVSSVEEKSLEVEAKLHAADAKLAEVSRKNAEIERKLLEAEAREDSLRKEYISFSNEREAHEQTLSKRKEDLKDWESKLHAGEERLSEGRRILNQREERANEKDKILKQKELDLIETQKKLDGAKVALKAEEEDIMRRLVDLSSREKELHAVRYSLERKESDLLAFDEKLNHREKARIQELTEEHNRLLDAKRREFELEIEQKRQSIDEDLKSKIAEVEKKEAAVNHVEEKLAKKEQAVEKRLEKLKEKEKEYESKFKALKDKEKSLNLEEKNVEKERAELLACKAELQSEKDELEQVKAEVQEQQLKICGEIEKLNVTEEERSEFIHLQAELKHEIDQCRLHKQLLLKESEDLRQQREIFERDWEELDKKKSEIEAEMRIFDDQKQKIEKLQYSEEEKLRKEKLDTEEYVRKEFAALEIAKESFAASMEHDKLAAMERIKNERSQMLRDFELRQQEIENNIQRRQEEIENELHEKEKSFEEYKDSELKNLNYLKELATQEMKALKLETIRLDKEKQEVSENKKNLEINQLELRKDIDELVSLSKKMKTQREQFVIERQRFIGFVEKNRNCETCGVITREFVLSDLQAMPEGLIASELAGQYLKDGSKKTNVEDAPVGVSASPDSGGTVSWLRKCTSKILRLSPIKFVEPIAQDPEGAADSTNHGNKSGFLKKVDALAEVEGTNSSAKHQIDAEEPEDDNRTKNTEQVLPENSQQSTQNVTRKPGTRRRPKISRTRSVKAVVEDAKNFIGEDFEYSDKNTEDSSLMVSESRGESSLADEIPSRNGRKRNRKLTSQTSGMEVNDDEESEGHSNSFSNRRRKRQQKGAPTMQTPGRNRYNLRRPRIASANTKLIAENGNREAENGRGEGGHLKNKMKSRDEIVSSLGSIRDDGQSTPNIQFETGADAREDVVEATVLSEEVNRSAGGADHSMQDEFGSVTPRDSLVDEGSGGGGDEDEEESEHPGQVSIGKKLWTFFTT</sequence>
<feature type="coiled-coil region" evidence="5">
    <location>
        <begin position="191"/>
        <end position="253"/>
    </location>
</feature>
<name>A0A7N0UUZ2_KALFE</name>
<feature type="compositionally biased region" description="Polar residues" evidence="6">
    <location>
        <begin position="880"/>
        <end position="896"/>
    </location>
</feature>
<keyword evidence="8" id="KW-1185">Reference proteome</keyword>
<dbReference type="GO" id="GO:0097298">
    <property type="term" value="P:regulation of nucleus size"/>
    <property type="evidence" value="ECO:0007669"/>
    <property type="project" value="EnsemblPlants"/>
</dbReference>
<keyword evidence="1 5" id="KW-0175">Coiled coil</keyword>
<comment type="similarity">
    <text evidence="4">Belongs to the CRWN family.</text>
</comment>
<evidence type="ECO:0000313" key="7">
    <source>
        <dbReference type="EnsemblPlants" id="Kaladp0087s0140.1.v1.1"/>
    </source>
</evidence>
<feature type="compositionally biased region" description="Polar residues" evidence="6">
    <location>
        <begin position="17"/>
        <end position="30"/>
    </location>
</feature>
<dbReference type="EnsemblPlants" id="Kaladp0087s0140.1.v1.1">
    <property type="protein sequence ID" value="Kaladp0087s0140.1.v1.1"/>
    <property type="gene ID" value="Kaladp0087s0140.v1.1"/>
</dbReference>
<dbReference type="InterPro" id="IPR040418">
    <property type="entry name" value="CRWN"/>
</dbReference>